<evidence type="ECO:0000256" key="1">
    <source>
        <dbReference type="SAM" id="Phobius"/>
    </source>
</evidence>
<dbReference type="EMBL" id="BCMM01000012">
    <property type="protein sequence ID" value="GAQ62644.1"/>
    <property type="molecule type" value="Genomic_DNA"/>
</dbReference>
<gene>
    <name evidence="2" type="ORF">SsS58_03014</name>
</gene>
<proteinExistence type="predicted"/>
<sequence>MFRWRRAEQSTIRIPLPDDHADVDSVRGWEVFTRFSREVFDSAHPEDGAEFDPMLADFRRDPHGFLRSRRLRPKVGSGVVLQSAIPYVLPLVSLLVGVVAERAANGVLDAISDATRRKLTRLLEQRRAPTAAPVTPQDGETDAAAAAVVTDMAPASGLDPDEERALRTLLTAWAAGMRMDEAKARELADTILDVLRQRGDQAL</sequence>
<keyword evidence="1" id="KW-0812">Transmembrane</keyword>
<reference evidence="3" key="3">
    <citation type="submission" date="2016-02" db="EMBL/GenBank/DDBJ databases">
        <title>Draft genome of pathogenic Streptomyces sp. in Japan.</title>
        <authorList>
            <person name="Tomihama T."/>
            <person name="Ikenaga M."/>
            <person name="Sakai M."/>
            <person name="Okubo T."/>
            <person name="Ikeda S."/>
        </authorList>
    </citation>
    <scope>NUCLEOTIDE SEQUENCE [LARGE SCALE GENOMIC DNA]</scope>
    <source>
        <strain evidence="3">S58</strain>
    </source>
</reference>
<feature type="transmembrane region" description="Helical" evidence="1">
    <location>
        <begin position="79"/>
        <end position="100"/>
    </location>
</feature>
<organism evidence="2 3">
    <name type="scientific">Streptomyces scabiei</name>
    <dbReference type="NCBI Taxonomy" id="1930"/>
    <lineage>
        <taxon>Bacteria</taxon>
        <taxon>Bacillati</taxon>
        <taxon>Actinomycetota</taxon>
        <taxon>Actinomycetes</taxon>
        <taxon>Kitasatosporales</taxon>
        <taxon>Streptomycetaceae</taxon>
        <taxon>Streptomyces</taxon>
    </lineage>
</organism>
<comment type="caution">
    <text evidence="2">The sequence shown here is derived from an EMBL/GenBank/DDBJ whole genome shotgun (WGS) entry which is preliminary data.</text>
</comment>
<evidence type="ECO:0000313" key="2">
    <source>
        <dbReference type="EMBL" id="GAQ62644.1"/>
    </source>
</evidence>
<name>A0A100JN90_STRSC</name>
<dbReference type="Proteomes" id="UP000067448">
    <property type="component" value="Unassembled WGS sequence"/>
</dbReference>
<keyword evidence="1" id="KW-0472">Membrane</keyword>
<evidence type="ECO:0000313" key="3">
    <source>
        <dbReference type="Proteomes" id="UP000067448"/>
    </source>
</evidence>
<reference evidence="2 3" key="2">
    <citation type="journal article" date="2016" name="Genome Announc.">
        <title>Draft Genome Sequences of Streptomyces scabiei S58, Streptomyces turgidiscabies T45, and Streptomyces acidiscabies a10, the Pathogens of Potato Common Scab, Isolated in Japan.</title>
        <authorList>
            <person name="Tomihama T."/>
            <person name="Nishi Y."/>
            <person name="Sakai M."/>
            <person name="Ikenaga M."/>
            <person name="Okubo T."/>
            <person name="Ikeda S."/>
        </authorList>
    </citation>
    <scope>NUCLEOTIDE SEQUENCE [LARGE SCALE GENOMIC DNA]</scope>
    <source>
        <strain evidence="2 3">S58</strain>
    </source>
</reference>
<dbReference type="OrthoDB" id="9926419at2"/>
<keyword evidence="1" id="KW-1133">Transmembrane helix</keyword>
<reference evidence="3" key="1">
    <citation type="submission" date="2015-11" db="EMBL/GenBank/DDBJ databases">
        <authorList>
            <consortium name="Cross-ministerial Strategic Innovation Promotion Program (SIP) consortium"/>
            <person name="Tomihama T."/>
            <person name="Ikenaga M."/>
            <person name="Sakai M."/>
            <person name="Okubo T."/>
            <person name="Ikeda S."/>
        </authorList>
    </citation>
    <scope>NUCLEOTIDE SEQUENCE [LARGE SCALE GENOMIC DNA]</scope>
    <source>
        <strain evidence="3">S58</strain>
    </source>
</reference>
<dbReference type="AlphaFoldDB" id="A0A100JN90"/>
<protein>
    <submittedName>
        <fullName evidence="2">Uncharacterized protein</fullName>
    </submittedName>
</protein>
<accession>A0A100JN90</accession>